<protein>
    <submittedName>
        <fullName evidence="1">Uncharacterized protein ORF153</fullName>
    </submittedName>
</protein>
<keyword evidence="2" id="KW-1185">Reference proteome</keyword>
<evidence type="ECO:0000313" key="2">
    <source>
        <dbReference type="Proteomes" id="UP000007502"/>
    </source>
</evidence>
<evidence type="ECO:0000313" key="1">
    <source>
        <dbReference type="EMBL" id="ADX87970.1"/>
    </source>
</evidence>
<organism evidence="1 2">
    <name type="scientific">Vibrio phage ICP1</name>
    <dbReference type="NCBI Taxonomy" id="979525"/>
    <lineage>
        <taxon>Viruses</taxon>
        <taxon>Duplodnaviria</taxon>
        <taxon>Heunggongvirae</taxon>
        <taxon>Uroviricota</taxon>
        <taxon>Caudoviricetes</taxon>
        <taxon>Mohonavirus</taxon>
        <taxon>Mohonavirus ICP1</taxon>
    </lineage>
</organism>
<gene>
    <name evidence="1" type="primary">ORF153</name>
</gene>
<sequence length="29" mass="3292">MTYALKLEMWDDGDCESLDLAHFTLANTS</sequence>
<accession>F1D1H6</accession>
<dbReference type="GeneID" id="10228633"/>
<dbReference type="RefSeq" id="YP_004251095.1">
    <property type="nucleotide sequence ID" value="NC_015157.1"/>
</dbReference>
<name>F1D1H6_9CAUD</name>
<dbReference type="KEGG" id="vg:10228633"/>
<proteinExistence type="predicted"/>
<dbReference type="EMBL" id="HQ641347">
    <property type="protein sequence ID" value="ADX87970.1"/>
    <property type="molecule type" value="Genomic_DNA"/>
</dbReference>
<dbReference type="Proteomes" id="UP000007502">
    <property type="component" value="Segment"/>
</dbReference>
<reference evidence="1 2" key="1">
    <citation type="journal article" date="2011" name="MBio">
        <title>Evidence of a dominant lineage of Vibrio cholerae-specific lytic bacteriophages shed by cholera patients over a 10-year period in Dhaka, Bangladesh.</title>
        <authorList>
            <person name="Seed K.D."/>
            <person name="Bodi K.L."/>
            <person name="Kropinski A.M."/>
            <person name="Ackermann H.W."/>
            <person name="Calderwood S.B."/>
            <person name="Qadri F."/>
            <person name="Camilli A."/>
        </authorList>
    </citation>
    <scope>NUCLEOTIDE SEQUENCE [LARGE SCALE GENOMIC DNA]</scope>
</reference>